<proteinExistence type="predicted"/>
<evidence type="ECO:0000313" key="1">
    <source>
        <dbReference type="EMBL" id="MBA8889717.1"/>
    </source>
</evidence>
<gene>
    <name evidence="1" type="ORF">FHW12_003964</name>
</gene>
<dbReference type="RefSeq" id="WP_182532760.1">
    <property type="nucleotide sequence ID" value="NZ_JACGXL010000008.1"/>
</dbReference>
<dbReference type="EMBL" id="JACGXL010000008">
    <property type="protein sequence ID" value="MBA8889717.1"/>
    <property type="molecule type" value="Genomic_DNA"/>
</dbReference>
<name>A0A839EYC7_9GAMM</name>
<keyword evidence="2" id="KW-1185">Reference proteome</keyword>
<reference evidence="1 2" key="1">
    <citation type="submission" date="2020-07" db="EMBL/GenBank/DDBJ databases">
        <title>Genomic Encyclopedia of Type Strains, Phase IV (KMG-V): Genome sequencing to study the core and pangenomes of soil and plant-associated prokaryotes.</title>
        <authorList>
            <person name="Whitman W."/>
        </authorList>
    </citation>
    <scope>NUCLEOTIDE SEQUENCE [LARGE SCALE GENOMIC DNA]</scope>
    <source>
        <strain evidence="1 2">RH2WT43</strain>
    </source>
</reference>
<organism evidence="1 2">
    <name type="scientific">Dokdonella fugitiva</name>
    <dbReference type="NCBI Taxonomy" id="328517"/>
    <lineage>
        <taxon>Bacteria</taxon>
        <taxon>Pseudomonadati</taxon>
        <taxon>Pseudomonadota</taxon>
        <taxon>Gammaproteobacteria</taxon>
        <taxon>Lysobacterales</taxon>
        <taxon>Rhodanobacteraceae</taxon>
        <taxon>Dokdonella</taxon>
    </lineage>
</organism>
<evidence type="ECO:0000313" key="2">
    <source>
        <dbReference type="Proteomes" id="UP000550401"/>
    </source>
</evidence>
<dbReference type="AlphaFoldDB" id="A0A839EYC7"/>
<dbReference type="Proteomes" id="UP000550401">
    <property type="component" value="Unassembled WGS sequence"/>
</dbReference>
<accession>A0A839EYC7</accession>
<protein>
    <submittedName>
        <fullName evidence="1">Uncharacterized protein</fullName>
    </submittedName>
</protein>
<sequence>MVARLALVADGTLAQPAREIALASGKAASYEPDLVDALVRKGASEAAAAMDRIESDGGAVEGVEFCVRPVLPDGLRPSFNLSAEAVSALSKLNASLDFDPY</sequence>
<comment type="caution">
    <text evidence="1">The sequence shown here is derived from an EMBL/GenBank/DDBJ whole genome shotgun (WGS) entry which is preliminary data.</text>
</comment>